<organism evidence="4 5">
    <name type="scientific">Acorus gramineus</name>
    <name type="common">Dwarf sweet flag</name>
    <dbReference type="NCBI Taxonomy" id="55184"/>
    <lineage>
        <taxon>Eukaryota</taxon>
        <taxon>Viridiplantae</taxon>
        <taxon>Streptophyta</taxon>
        <taxon>Embryophyta</taxon>
        <taxon>Tracheophyta</taxon>
        <taxon>Spermatophyta</taxon>
        <taxon>Magnoliopsida</taxon>
        <taxon>Liliopsida</taxon>
        <taxon>Acoraceae</taxon>
        <taxon>Acorus</taxon>
    </lineage>
</organism>
<dbReference type="Proteomes" id="UP001179952">
    <property type="component" value="Unassembled WGS sequence"/>
</dbReference>
<sequence length="546" mass="57695">MGQSSSTNARNPSGPPIRQISARSMPRTNDALLSSSPSISLGRDYTSDLPDECLALVFHSLGSGDRKNCSLVCRRWLLLEGQSRHRLSLDARSALLSVAPSLFSRFDSVMKLALKCERRSVSIGDEALVLISLRCRNLTRLKLRACREITDAGVAAFASNCGGLRKLSCGSCAFGSEGVNAVLESCPNLEELSIKRLRGLAEGSSPIGPGKAAASLKVICLKELYNGQCFGPLIIGSKNLRTLKLFRCSGEWDQVLDMMPQPSALVDVHLERIHVSDRGLSMVASSCGDLEVLHLVKTPECTNAGLASIADRCRLLRKLHIDGWKTNRIGDEGLSAVARQCPNLQELVLIGVNPTVASLGLIAGNCKGLQRLALCGSETIGDSEISCIAAKCVALRKLCIKGCPVSDNGMEALAGGCPNLVKVKVKKCRGVTPEGADSLRASRGSSLAVNLDMGSAGGGSVVEVGEEASDNGAVEANAGDEGGVTAARGERMSVIDMGESSSGGRPGLSKVRHSLVAGRNFVASTFRRWSNGSRQPQSSPEHWVTS</sequence>
<dbReference type="EMBL" id="JAUJYN010000006">
    <property type="protein sequence ID" value="KAK1268325.1"/>
    <property type="molecule type" value="Genomic_DNA"/>
</dbReference>
<keyword evidence="5" id="KW-1185">Reference proteome</keyword>
<evidence type="ECO:0000313" key="5">
    <source>
        <dbReference type="Proteomes" id="UP001179952"/>
    </source>
</evidence>
<dbReference type="FunFam" id="3.80.10.10:FF:000449">
    <property type="entry name" value="F-box protein SKIP2"/>
    <property type="match status" value="1"/>
</dbReference>
<gene>
    <name evidence="4" type="ORF">QJS04_geneDACA006274</name>
</gene>
<dbReference type="InterPro" id="IPR001810">
    <property type="entry name" value="F-box_dom"/>
</dbReference>
<accession>A0AAV9AW19</accession>
<reference evidence="4" key="1">
    <citation type="journal article" date="2023" name="Nat. Commun.">
        <title>Diploid and tetraploid genomes of Acorus and the evolution of monocots.</title>
        <authorList>
            <person name="Ma L."/>
            <person name="Liu K.W."/>
            <person name="Li Z."/>
            <person name="Hsiao Y.Y."/>
            <person name="Qi Y."/>
            <person name="Fu T."/>
            <person name="Tang G.D."/>
            <person name="Zhang D."/>
            <person name="Sun W.H."/>
            <person name="Liu D.K."/>
            <person name="Li Y."/>
            <person name="Chen G.Z."/>
            <person name="Liu X.D."/>
            <person name="Liao X.Y."/>
            <person name="Jiang Y.T."/>
            <person name="Yu X."/>
            <person name="Hao Y."/>
            <person name="Huang J."/>
            <person name="Zhao X.W."/>
            <person name="Ke S."/>
            <person name="Chen Y.Y."/>
            <person name="Wu W.L."/>
            <person name="Hsu J.L."/>
            <person name="Lin Y.F."/>
            <person name="Huang M.D."/>
            <person name="Li C.Y."/>
            <person name="Huang L."/>
            <person name="Wang Z.W."/>
            <person name="Zhao X."/>
            <person name="Zhong W.Y."/>
            <person name="Peng D.H."/>
            <person name="Ahmad S."/>
            <person name="Lan S."/>
            <person name="Zhang J.S."/>
            <person name="Tsai W.C."/>
            <person name="Van de Peer Y."/>
            <person name="Liu Z.J."/>
        </authorList>
    </citation>
    <scope>NUCLEOTIDE SEQUENCE</scope>
    <source>
        <strain evidence="4">SCP</strain>
    </source>
</reference>
<evidence type="ECO:0000256" key="1">
    <source>
        <dbReference type="SAM" id="MobiDB-lite"/>
    </source>
</evidence>
<dbReference type="InterPro" id="IPR006553">
    <property type="entry name" value="Leu-rich_rpt_Cys-con_subtyp"/>
</dbReference>
<dbReference type="Pfam" id="PF12937">
    <property type="entry name" value="F-box-like"/>
    <property type="match status" value="1"/>
</dbReference>
<dbReference type="InterPro" id="IPR036047">
    <property type="entry name" value="F-box-like_dom_sf"/>
</dbReference>
<dbReference type="GO" id="GO:0031146">
    <property type="term" value="P:SCF-dependent proteasomal ubiquitin-dependent protein catabolic process"/>
    <property type="evidence" value="ECO:0007669"/>
    <property type="project" value="TreeGrafter"/>
</dbReference>
<dbReference type="GO" id="GO:0019005">
    <property type="term" value="C:SCF ubiquitin ligase complex"/>
    <property type="evidence" value="ECO:0007669"/>
    <property type="project" value="TreeGrafter"/>
</dbReference>
<dbReference type="SUPFAM" id="SSF52047">
    <property type="entry name" value="RNI-like"/>
    <property type="match status" value="1"/>
</dbReference>
<proteinExistence type="predicted"/>
<dbReference type="InterPro" id="IPR032675">
    <property type="entry name" value="LRR_dom_sf"/>
</dbReference>
<dbReference type="InterPro" id="IPR057207">
    <property type="entry name" value="FBXL15_LRR"/>
</dbReference>
<dbReference type="SMART" id="SM00367">
    <property type="entry name" value="LRR_CC"/>
    <property type="match status" value="7"/>
</dbReference>
<dbReference type="InterPro" id="IPR001611">
    <property type="entry name" value="Leu-rich_rpt"/>
</dbReference>
<reference evidence="4" key="2">
    <citation type="submission" date="2023-06" db="EMBL/GenBank/DDBJ databases">
        <authorList>
            <person name="Ma L."/>
            <person name="Liu K.-W."/>
            <person name="Li Z."/>
            <person name="Hsiao Y.-Y."/>
            <person name="Qi Y."/>
            <person name="Fu T."/>
            <person name="Tang G."/>
            <person name="Zhang D."/>
            <person name="Sun W.-H."/>
            <person name="Liu D.-K."/>
            <person name="Li Y."/>
            <person name="Chen G.-Z."/>
            <person name="Liu X.-D."/>
            <person name="Liao X.-Y."/>
            <person name="Jiang Y.-T."/>
            <person name="Yu X."/>
            <person name="Hao Y."/>
            <person name="Huang J."/>
            <person name="Zhao X.-W."/>
            <person name="Ke S."/>
            <person name="Chen Y.-Y."/>
            <person name="Wu W.-L."/>
            <person name="Hsu J.-L."/>
            <person name="Lin Y.-F."/>
            <person name="Huang M.-D."/>
            <person name="Li C.-Y."/>
            <person name="Huang L."/>
            <person name="Wang Z.-W."/>
            <person name="Zhao X."/>
            <person name="Zhong W.-Y."/>
            <person name="Peng D.-H."/>
            <person name="Ahmad S."/>
            <person name="Lan S."/>
            <person name="Zhang J.-S."/>
            <person name="Tsai W.-C."/>
            <person name="Van De Peer Y."/>
            <person name="Liu Z.-J."/>
        </authorList>
    </citation>
    <scope>NUCLEOTIDE SEQUENCE</scope>
    <source>
        <strain evidence="4">SCP</strain>
        <tissue evidence="4">Leaves</tissue>
    </source>
</reference>
<feature type="domain" description="F-box" evidence="2">
    <location>
        <begin position="47"/>
        <end position="76"/>
    </location>
</feature>
<evidence type="ECO:0000259" key="2">
    <source>
        <dbReference type="Pfam" id="PF12937"/>
    </source>
</evidence>
<dbReference type="AlphaFoldDB" id="A0AAV9AW19"/>
<dbReference type="SUPFAM" id="SSF81383">
    <property type="entry name" value="F-box domain"/>
    <property type="match status" value="1"/>
</dbReference>
<name>A0AAV9AW19_ACOGR</name>
<dbReference type="PANTHER" id="PTHR13318">
    <property type="entry name" value="PARTNER OF PAIRED, ISOFORM B-RELATED"/>
    <property type="match status" value="1"/>
</dbReference>
<dbReference type="Gene3D" id="3.80.10.10">
    <property type="entry name" value="Ribonuclease Inhibitor"/>
    <property type="match status" value="1"/>
</dbReference>
<evidence type="ECO:0000259" key="3">
    <source>
        <dbReference type="Pfam" id="PF25372"/>
    </source>
</evidence>
<feature type="region of interest" description="Disordered" evidence="1">
    <location>
        <begin position="1"/>
        <end position="24"/>
    </location>
</feature>
<protein>
    <submittedName>
        <fullName evidence="4">F-box/LRR-repeat protein 8</fullName>
    </submittedName>
</protein>
<dbReference type="Pfam" id="PF25372">
    <property type="entry name" value="DUF7885"/>
    <property type="match status" value="1"/>
</dbReference>
<dbReference type="FunFam" id="1.20.1280.50:FF:000023">
    <property type="entry name" value="F-box/LRR-repeat protein 4"/>
    <property type="match status" value="1"/>
</dbReference>
<dbReference type="Gene3D" id="1.20.1280.50">
    <property type="match status" value="1"/>
</dbReference>
<feature type="domain" description="F-box/LRR-repeat protein 15-like leucin rich repeat" evidence="3">
    <location>
        <begin position="274"/>
        <end position="454"/>
    </location>
</feature>
<dbReference type="PANTHER" id="PTHR13318:SF92">
    <property type="entry name" value="F-BOX_LRR-REPEAT PROTEIN 8-RELATED"/>
    <property type="match status" value="1"/>
</dbReference>
<feature type="compositionally biased region" description="Polar residues" evidence="1">
    <location>
        <begin position="1"/>
        <end position="11"/>
    </location>
</feature>
<dbReference type="Pfam" id="PF13516">
    <property type="entry name" value="LRR_6"/>
    <property type="match status" value="1"/>
</dbReference>
<comment type="caution">
    <text evidence="4">The sequence shown here is derived from an EMBL/GenBank/DDBJ whole genome shotgun (WGS) entry which is preliminary data.</text>
</comment>
<evidence type="ECO:0000313" key="4">
    <source>
        <dbReference type="EMBL" id="KAK1268325.1"/>
    </source>
</evidence>
<dbReference type="CDD" id="cd22159">
    <property type="entry name" value="F-box_AtTIR1-like"/>
    <property type="match status" value="1"/>
</dbReference>